<dbReference type="SUPFAM" id="SSF50346">
    <property type="entry name" value="PRC-barrel domain"/>
    <property type="match status" value="1"/>
</dbReference>
<protein>
    <submittedName>
        <fullName evidence="4">PRC-barrel domain protein</fullName>
    </submittedName>
</protein>
<evidence type="ECO:0000313" key="5">
    <source>
        <dbReference type="Proteomes" id="UP000248311"/>
    </source>
</evidence>
<name>A0A318TCF3_9RHOB</name>
<evidence type="ECO:0000256" key="1">
    <source>
        <dbReference type="SAM" id="MobiDB-lite"/>
    </source>
</evidence>
<feature type="region of interest" description="Disordered" evidence="1">
    <location>
        <begin position="179"/>
        <end position="237"/>
    </location>
</feature>
<feature type="domain" description="PRC-barrel" evidence="3">
    <location>
        <begin position="91"/>
        <end position="158"/>
    </location>
</feature>
<evidence type="ECO:0000313" key="4">
    <source>
        <dbReference type="EMBL" id="PYE85988.1"/>
    </source>
</evidence>
<dbReference type="InterPro" id="IPR011033">
    <property type="entry name" value="PRC_barrel-like_sf"/>
</dbReference>
<accession>A0A318TCF3</accession>
<keyword evidence="2" id="KW-0732">Signal</keyword>
<dbReference type="Pfam" id="PF05239">
    <property type="entry name" value="PRC"/>
    <property type="match status" value="1"/>
</dbReference>
<feature type="region of interest" description="Disordered" evidence="1">
    <location>
        <begin position="21"/>
        <end position="64"/>
    </location>
</feature>
<feature type="compositionally biased region" description="Low complexity" evidence="1">
    <location>
        <begin position="183"/>
        <end position="221"/>
    </location>
</feature>
<comment type="caution">
    <text evidence="4">The sequence shown here is derived from an EMBL/GenBank/DDBJ whole genome shotgun (WGS) entry which is preliminary data.</text>
</comment>
<dbReference type="PANTHER" id="PTHR36505">
    <property type="entry name" value="BLR1072 PROTEIN"/>
    <property type="match status" value="1"/>
</dbReference>
<dbReference type="RefSeq" id="WP_110812990.1">
    <property type="nucleotide sequence ID" value="NZ_QJTE01000001.1"/>
</dbReference>
<feature type="chain" id="PRO_5016349794" evidence="2">
    <location>
        <begin position="22"/>
        <end position="237"/>
    </location>
</feature>
<evidence type="ECO:0000256" key="2">
    <source>
        <dbReference type="SAM" id="SignalP"/>
    </source>
</evidence>
<feature type="signal peptide" evidence="2">
    <location>
        <begin position="1"/>
        <end position="21"/>
    </location>
</feature>
<dbReference type="InterPro" id="IPR027275">
    <property type="entry name" value="PRC-brl_dom"/>
</dbReference>
<dbReference type="OrthoDB" id="7876889at2"/>
<sequence length="237" mass="24358">MHKLLTGTAMALTLASTSAYAQDTETETTDTETVQVETVSPDEAETTAPAGTEMDGDAATMGDGDMEATGDEAAVPTPDSVMREQSQNELRIDWITDATVMSPDGETIGDINDVIYDGETGQLTAAIVSVGGFLGIGSKQIAVDWADLQVDYDANEVTASLSREEAEAAPEYVFREQEAMPAPAGDMGTGMDTTGMDTTGTAGTTGTADPALAPTADPATGSADTTMDEEPAQPAGN</sequence>
<organism evidence="4 5">
    <name type="scientific">Pseudoroseicyclus aestuarii</name>
    <dbReference type="NCBI Taxonomy" id="1795041"/>
    <lineage>
        <taxon>Bacteria</taxon>
        <taxon>Pseudomonadati</taxon>
        <taxon>Pseudomonadota</taxon>
        <taxon>Alphaproteobacteria</taxon>
        <taxon>Rhodobacterales</taxon>
        <taxon>Paracoccaceae</taxon>
        <taxon>Pseudoroseicyclus</taxon>
    </lineage>
</organism>
<dbReference type="AlphaFoldDB" id="A0A318TCF3"/>
<evidence type="ECO:0000259" key="3">
    <source>
        <dbReference type="Pfam" id="PF05239"/>
    </source>
</evidence>
<reference evidence="4 5" key="1">
    <citation type="submission" date="2018-06" db="EMBL/GenBank/DDBJ databases">
        <title>Genomic Encyclopedia of Type Strains, Phase III (KMG-III): the genomes of soil and plant-associated and newly described type strains.</title>
        <authorList>
            <person name="Whitman W."/>
        </authorList>
    </citation>
    <scope>NUCLEOTIDE SEQUENCE [LARGE SCALE GENOMIC DNA]</scope>
    <source>
        <strain evidence="4 5">CECT 9025</strain>
    </source>
</reference>
<dbReference type="EMBL" id="QJTE01000001">
    <property type="protein sequence ID" value="PYE85988.1"/>
    <property type="molecule type" value="Genomic_DNA"/>
</dbReference>
<dbReference type="Gene3D" id="2.30.30.240">
    <property type="entry name" value="PRC-barrel domain"/>
    <property type="match status" value="1"/>
</dbReference>
<dbReference type="PANTHER" id="PTHR36505:SF1">
    <property type="entry name" value="BLR1072 PROTEIN"/>
    <property type="match status" value="1"/>
</dbReference>
<keyword evidence="5" id="KW-1185">Reference proteome</keyword>
<dbReference type="Proteomes" id="UP000248311">
    <property type="component" value="Unassembled WGS sequence"/>
</dbReference>
<proteinExistence type="predicted"/>
<gene>
    <name evidence="4" type="ORF">DFP88_101663</name>
</gene>